<gene>
    <name evidence="1" type="ORF">BRAPAZ1V2_A08P01080.2</name>
</gene>
<evidence type="ECO:0000313" key="2">
    <source>
        <dbReference type="Proteomes" id="UP000694005"/>
    </source>
</evidence>
<sequence length="146" mass="15606">IVYSVEPFFTPSSLSCSVVAVVHAVDLLHLPCSSTPSTKNRATTNVSASSFFFFAANRRVCLGSPDHLPHLSLPMSSCSDSSLAIVFILAVSVSLQKISNNIGDFLCFATQALQPLDILKVAPIFSSVQIVSQIGSRLLDSTFQTL</sequence>
<evidence type="ECO:0000313" key="1">
    <source>
        <dbReference type="EMBL" id="CAG7896442.1"/>
    </source>
</evidence>
<name>A0A8D9M3M3_BRACM</name>
<feature type="non-terminal residue" evidence="1">
    <location>
        <position position="1"/>
    </location>
</feature>
<organism evidence="1 2">
    <name type="scientific">Brassica campestris</name>
    <name type="common">Field mustard</name>
    <dbReference type="NCBI Taxonomy" id="3711"/>
    <lineage>
        <taxon>Eukaryota</taxon>
        <taxon>Viridiplantae</taxon>
        <taxon>Streptophyta</taxon>
        <taxon>Embryophyta</taxon>
        <taxon>Tracheophyta</taxon>
        <taxon>Spermatophyta</taxon>
        <taxon>Magnoliopsida</taxon>
        <taxon>eudicotyledons</taxon>
        <taxon>Gunneridae</taxon>
        <taxon>Pentapetalae</taxon>
        <taxon>rosids</taxon>
        <taxon>malvids</taxon>
        <taxon>Brassicales</taxon>
        <taxon>Brassicaceae</taxon>
        <taxon>Brassiceae</taxon>
        <taxon>Brassica</taxon>
    </lineage>
</organism>
<dbReference type="AlphaFoldDB" id="A0A8D9M3M3"/>
<dbReference type="EMBL" id="LS974624">
    <property type="protein sequence ID" value="CAG7896442.1"/>
    <property type="molecule type" value="Genomic_DNA"/>
</dbReference>
<reference evidence="1 2" key="1">
    <citation type="submission" date="2021-07" db="EMBL/GenBank/DDBJ databases">
        <authorList>
            <consortium name="Genoscope - CEA"/>
            <person name="William W."/>
        </authorList>
    </citation>
    <scope>NUCLEOTIDE SEQUENCE [LARGE SCALE GENOMIC DNA]</scope>
</reference>
<dbReference type="Proteomes" id="UP000694005">
    <property type="component" value="Chromosome A08"/>
</dbReference>
<accession>A0A8D9M3M3</accession>
<proteinExistence type="predicted"/>
<protein>
    <submittedName>
        <fullName evidence="1">Uncharacterized protein</fullName>
    </submittedName>
</protein>
<dbReference type="Gramene" id="A08p01080.2_BraZ1">
    <property type="protein sequence ID" value="A08p01080.2_BraZ1.CDS.1"/>
    <property type="gene ID" value="A08g01080.2_BraZ1"/>
</dbReference>